<feature type="chain" id="PRO_5018675232" evidence="2">
    <location>
        <begin position="20"/>
        <end position="346"/>
    </location>
</feature>
<reference evidence="3 4" key="1">
    <citation type="submission" date="2019-01" db="EMBL/GenBank/DDBJ databases">
        <title>A draft genome assembly of the solar-powered sea slug Elysia chlorotica.</title>
        <authorList>
            <person name="Cai H."/>
            <person name="Li Q."/>
            <person name="Fang X."/>
            <person name="Li J."/>
            <person name="Curtis N.E."/>
            <person name="Altenburger A."/>
            <person name="Shibata T."/>
            <person name="Feng M."/>
            <person name="Maeda T."/>
            <person name="Schwartz J.A."/>
            <person name="Shigenobu S."/>
            <person name="Lundholm N."/>
            <person name="Nishiyama T."/>
            <person name="Yang H."/>
            <person name="Hasebe M."/>
            <person name="Li S."/>
            <person name="Pierce S.K."/>
            <person name="Wang J."/>
        </authorList>
    </citation>
    <scope>NUCLEOTIDE SEQUENCE [LARGE SCALE GENOMIC DNA]</scope>
    <source>
        <strain evidence="3">EC2010</strain>
        <tissue evidence="3">Whole organism of an adult</tissue>
    </source>
</reference>
<dbReference type="Proteomes" id="UP000271974">
    <property type="component" value="Unassembled WGS sequence"/>
</dbReference>
<dbReference type="EMBL" id="RQTK01000046">
    <property type="protein sequence ID" value="RUS89846.1"/>
    <property type="molecule type" value="Genomic_DNA"/>
</dbReference>
<feature type="region of interest" description="Disordered" evidence="1">
    <location>
        <begin position="147"/>
        <end position="166"/>
    </location>
</feature>
<name>A0A3S1BRS2_ELYCH</name>
<dbReference type="AlphaFoldDB" id="A0A3S1BRS2"/>
<feature type="signal peptide" evidence="2">
    <location>
        <begin position="1"/>
        <end position="19"/>
    </location>
</feature>
<proteinExistence type="predicted"/>
<evidence type="ECO:0000313" key="4">
    <source>
        <dbReference type="Proteomes" id="UP000271974"/>
    </source>
</evidence>
<comment type="caution">
    <text evidence="3">The sequence shown here is derived from an EMBL/GenBank/DDBJ whole genome shotgun (WGS) entry which is preliminary data.</text>
</comment>
<evidence type="ECO:0000313" key="3">
    <source>
        <dbReference type="EMBL" id="RUS89846.1"/>
    </source>
</evidence>
<sequence length="346" mass="39063">MLVRAVFPIAFLVFSAVCSHDVEFTMQRHHEDMRTDGACGEISCRYGRNGVNVTRIRMNEVKVIGKDSHLLAELTVEAPSVDSVSHGYEIKGKLSPGQLGGKIEIRLLNPSACHHGVFSCDVTYDDENESGLTDMAIMGPGLLDKGTFEETNKDTDEESTSTEGSTKYGDNCFRLVAQFSEKTATIEQNLDYKIDRIERVLSKRNDHVTDKLAEVERAMSAKLTGLESRFDEKYTRLDTRVDARLDKSSKELLEQMGRVETRLSQDLSSYSSQCTDLQKQLDDVNWKEADEQATVSQLKGEIQDVVGSSKFSKAVNQMKWETTHKTQRPIEELLDEKKEINDRRCM</sequence>
<protein>
    <submittedName>
        <fullName evidence="3">Uncharacterized protein</fullName>
    </submittedName>
</protein>
<evidence type="ECO:0000256" key="1">
    <source>
        <dbReference type="SAM" id="MobiDB-lite"/>
    </source>
</evidence>
<evidence type="ECO:0000256" key="2">
    <source>
        <dbReference type="SAM" id="SignalP"/>
    </source>
</evidence>
<organism evidence="3 4">
    <name type="scientific">Elysia chlorotica</name>
    <name type="common">Eastern emerald elysia</name>
    <name type="synonym">Sea slug</name>
    <dbReference type="NCBI Taxonomy" id="188477"/>
    <lineage>
        <taxon>Eukaryota</taxon>
        <taxon>Metazoa</taxon>
        <taxon>Spiralia</taxon>
        <taxon>Lophotrochozoa</taxon>
        <taxon>Mollusca</taxon>
        <taxon>Gastropoda</taxon>
        <taxon>Heterobranchia</taxon>
        <taxon>Euthyneura</taxon>
        <taxon>Panpulmonata</taxon>
        <taxon>Sacoglossa</taxon>
        <taxon>Placobranchoidea</taxon>
        <taxon>Plakobranchidae</taxon>
        <taxon>Elysia</taxon>
    </lineage>
</organism>
<keyword evidence="2" id="KW-0732">Signal</keyword>
<keyword evidence="4" id="KW-1185">Reference proteome</keyword>
<accession>A0A3S1BRS2</accession>
<gene>
    <name evidence="3" type="ORF">EGW08_002376</name>
</gene>